<dbReference type="PANTHER" id="PTHR45527">
    <property type="entry name" value="NONRIBOSOMAL PEPTIDE SYNTHETASE"/>
    <property type="match status" value="1"/>
</dbReference>
<feature type="region of interest" description="Disordered" evidence="7">
    <location>
        <begin position="1536"/>
        <end position="1558"/>
    </location>
</feature>
<dbReference type="SMART" id="SM00823">
    <property type="entry name" value="PKS_PP"/>
    <property type="match status" value="1"/>
</dbReference>
<dbReference type="Gene3D" id="3.40.50.12780">
    <property type="entry name" value="N-terminal domain of ligase-like"/>
    <property type="match status" value="1"/>
</dbReference>
<keyword evidence="4" id="KW-0597">Phosphoprotein</keyword>
<dbReference type="Proteomes" id="UP000269199">
    <property type="component" value="Chromosome"/>
</dbReference>
<dbReference type="SUPFAM" id="SSF53474">
    <property type="entry name" value="alpha/beta-Hydrolases"/>
    <property type="match status" value="1"/>
</dbReference>
<dbReference type="InterPro" id="IPR006162">
    <property type="entry name" value="Ppantetheine_attach_site"/>
</dbReference>
<dbReference type="InterPro" id="IPR010071">
    <property type="entry name" value="AA_adenyl_dom"/>
</dbReference>
<dbReference type="GO" id="GO:0016874">
    <property type="term" value="F:ligase activity"/>
    <property type="evidence" value="ECO:0007669"/>
    <property type="project" value="UniProtKB-KW"/>
</dbReference>
<dbReference type="FunFam" id="3.30.559.30:FF:000006">
    <property type="entry name" value="Yersiniabactin polyketide/non-ribosomal peptide synthetase"/>
    <property type="match status" value="1"/>
</dbReference>
<keyword evidence="3" id="KW-0596">Phosphopantetheine</keyword>
<dbReference type="Pfam" id="PF00975">
    <property type="entry name" value="Thioesterase"/>
    <property type="match status" value="1"/>
</dbReference>
<sequence>MQNSRRKGMPVLSQRSEPRSNGQGVRPVAVCLSALLEKVGLAGQPQPLRCLQVGWEDEAFYRLISARWAAASGSAVSAATMDTVAYTVGLFSSLRLSAARRQTRLPLDWALLDQHWQAGSSQHDPSGYALIVVDLDALGAQPWQSGLPLLLAQLAPQGRLLLIGAQPDSLTGLAPLEQVLTEGCHGCIFGPSLPSFPLTDIQHAYWLGRGDSLSLGGVSCHVYFEWRIAGLDLQRMEQAWNQIIARHGMMRAVIGADGRQRILAELPHYAIAVDDWRNLAPSAQAEALAAKRARMCAQVLDAEHGPLFDLSASLESGGVVRLHLDLDLLMFDVQSFHIVLAELEQRYHHPERSVDPIGLSFRDYMLAQQEPQYQLHYQQDRQWWLQRIETIAPAPVLPLACVPAELSQPEFIRLQHRLPETAWQSLSALASAQGITPSAVLLTAFAEVLATWAADPRFTLNLTHFNRRRIHPDVDQLVGDFTSVLLLTLDCSGTLSFVERARQVQASLWQCLGHTRFGGVEVLRELGRRNATDAAAGSLMPVVFTSLLGIDLDELVRGADTLGEPDFLYTCTPQVWLDHQVMVRKGSLEYNWIITRQLFPEGMAQAMFDSYSQLLYRLAQQPQQWEQPVGQLLPESQLRVRTEVNQTATAFTLAPLHAGFFTQCRRQPAAAALLGAHYQISYGQLGALVEQEMDRLRAHRIQPGHLVACALPKGPMQVAAALATLAVGAVLVPLPTGQGRERTRAIVERAGIDAILLDPAEPMEEPGCPRILMTPPAQWEDVPTVPLSSPVHQSALDDLAYIIYTSGSTGEPKGVAITHRAAANTLADIDQRIGLSAADRVFGISALHFDLAIYDVFATLSQGAALVLPEPDALRDAPHWLDLVQRHGVTVWNSVPALCRMLLEQAAHDDAGIPASLTRVMLSGDWIGLDLPQALRQHAPQARLLALGGATEAAIWSNCFEVADIAPEWKSIPYGFPLANQQYHILDAQGRDCPDWVTGRLFIAGAGLAREYWHAPDQTAASFSQHPRHGRLYNTGDLARYWPDGCIEFLGRVNSQVKLNGYRIELGEIEAALNSCPGVKASVVTVWRTPSGAQQLAGFVVPEPAASPTPQSRLPSLLAPVLQEAAGQLPGDTDRDALARFQQQSEALAPLLILHNLIQLKLCAEQGQVLSLAALLDNHAVQQRYAPVLEAWMQILCDEQWLVPLGEQQWRVARSFPSSDVLQAALHEARTSLQGSLGWLDHGQAFLAWLFQSATSLWRSLIGQLMSTELIFPEGAREGAEGLYGDNIVAAYLGGIVVRCLQHQVQHCARPLELMEVGAGVGGLSMYALPALSQASPQSLYHYTDLSHFFLQIGREKFGTHAGARFALFDIDRTAAHQGIAPGSLDLILASNVLHNALDLDASLSYLGSLLKPDGLLVLCEATRQKRLQWVTVAAVLEATQEGAAQHRQSRLRGTDEWIAALGASGYEPIGAYPAQDSDMGFVGQQVLVARWTKAVAVCDDKSLRQHLAERLPAYMLPTHLQSLDALPLSANGKVDRSRLPAPVPASPSAAPPETPVRAGSESSLAAIWQDILQQPVTSRDSDFFQLGGDSLLVTRLAAAIRERFQVSIPIRQLFDTSRLEQQAQAVAQLQAQSPGPSSSASSAMDLVPLNTAAAAAPTLLCLPASDGKAMSYHALAGLLQGQVRCLGAELPTVLPPGMAGSIEAMAQHYHGQLPETERNAATAYLGWSMGAYTAIEMARQHLVLTGRRAAALWLIDPVDQRAMQSLAASEYGLLLSFLPEEGAPMAIDATQYAALAPAAKLACWRQMLANLPLADQLDDPALRRFIDGVRASIDAMVRYQLPESFDFVETVYLCKAAQQRQDWVDITTVWPASLCSRARCLSLPGDHWQSIRAAELAALIRQSLG</sequence>
<feature type="compositionally biased region" description="Polar residues" evidence="7">
    <location>
        <begin position="13"/>
        <end position="23"/>
    </location>
</feature>
<dbReference type="SUPFAM" id="SSF53335">
    <property type="entry name" value="S-adenosyl-L-methionine-dependent methyltransferases"/>
    <property type="match status" value="1"/>
</dbReference>
<dbReference type="Gene3D" id="3.40.50.1820">
    <property type="entry name" value="alpha/beta hydrolase"/>
    <property type="match status" value="1"/>
</dbReference>
<proteinExistence type="predicted"/>
<keyword evidence="5" id="KW-0436">Ligase</keyword>
<evidence type="ECO:0000313" key="9">
    <source>
        <dbReference type="EMBL" id="AYR24489.1"/>
    </source>
</evidence>
<dbReference type="PROSITE" id="PS00455">
    <property type="entry name" value="AMP_BINDING"/>
    <property type="match status" value="1"/>
</dbReference>
<dbReference type="InterPro" id="IPR001242">
    <property type="entry name" value="Condensation_dom"/>
</dbReference>
<evidence type="ECO:0000256" key="2">
    <source>
        <dbReference type="ARBA" id="ARBA00004924"/>
    </source>
</evidence>
<evidence type="ECO:0000256" key="1">
    <source>
        <dbReference type="ARBA" id="ARBA00001957"/>
    </source>
</evidence>
<dbReference type="PROSITE" id="PS50075">
    <property type="entry name" value="CARRIER"/>
    <property type="match status" value="1"/>
</dbReference>
<dbReference type="InterPro" id="IPR000873">
    <property type="entry name" value="AMP-dep_synth/lig_dom"/>
</dbReference>
<dbReference type="FunFam" id="3.30.559.10:FF:000023">
    <property type="entry name" value="Non-ribosomal peptide synthetase"/>
    <property type="match status" value="1"/>
</dbReference>
<evidence type="ECO:0000313" key="10">
    <source>
        <dbReference type="Proteomes" id="UP000269199"/>
    </source>
</evidence>
<dbReference type="PROSITE" id="PS00012">
    <property type="entry name" value="PHOSPHOPANTETHEINE"/>
    <property type="match status" value="1"/>
</dbReference>
<dbReference type="InterPro" id="IPR045851">
    <property type="entry name" value="AMP-bd_C_sf"/>
</dbReference>
<dbReference type="Gene3D" id="3.30.559.30">
    <property type="entry name" value="Nonribosomal peptide synthetase, condensation domain"/>
    <property type="match status" value="1"/>
</dbReference>
<dbReference type="InterPro" id="IPR020845">
    <property type="entry name" value="AMP-binding_CS"/>
</dbReference>
<dbReference type="InterPro" id="IPR029058">
    <property type="entry name" value="AB_hydrolase_fold"/>
</dbReference>
<comment type="pathway">
    <text evidence="2">Siderophore biosynthesis.</text>
</comment>
<evidence type="ECO:0000259" key="8">
    <source>
        <dbReference type="PROSITE" id="PS50075"/>
    </source>
</evidence>
<name>A0AAD0UCQ7_9BURK</name>
<dbReference type="PANTHER" id="PTHR45527:SF10">
    <property type="entry name" value="PYOCHELIN SYNTHASE PCHF"/>
    <property type="match status" value="1"/>
</dbReference>
<dbReference type="InterPro" id="IPR023213">
    <property type="entry name" value="CAT-like_dom_sf"/>
</dbReference>
<dbReference type="SUPFAM" id="SSF56801">
    <property type="entry name" value="Acetyl-CoA synthetase-like"/>
    <property type="match status" value="1"/>
</dbReference>
<dbReference type="GO" id="GO:0005737">
    <property type="term" value="C:cytoplasm"/>
    <property type="evidence" value="ECO:0007669"/>
    <property type="project" value="TreeGrafter"/>
</dbReference>
<dbReference type="SUPFAM" id="SSF47336">
    <property type="entry name" value="ACP-like"/>
    <property type="match status" value="1"/>
</dbReference>
<dbReference type="InterPro" id="IPR029063">
    <property type="entry name" value="SAM-dependent_MTases_sf"/>
</dbReference>
<dbReference type="NCBIfam" id="TIGR01733">
    <property type="entry name" value="AA-adenyl-dom"/>
    <property type="match status" value="1"/>
</dbReference>
<dbReference type="CDD" id="cd19535">
    <property type="entry name" value="Cyc_NRPS"/>
    <property type="match status" value="1"/>
</dbReference>
<dbReference type="Pfam" id="PF08242">
    <property type="entry name" value="Methyltransf_12"/>
    <property type="match status" value="1"/>
</dbReference>
<dbReference type="InterPro" id="IPR020806">
    <property type="entry name" value="PKS_PP-bd"/>
</dbReference>
<feature type="domain" description="Carrier" evidence="8">
    <location>
        <begin position="1556"/>
        <end position="1631"/>
    </location>
</feature>
<dbReference type="GO" id="GO:0043041">
    <property type="term" value="P:amino acid activation for nonribosomal peptide biosynthetic process"/>
    <property type="evidence" value="ECO:0007669"/>
    <property type="project" value="TreeGrafter"/>
</dbReference>
<evidence type="ECO:0000256" key="3">
    <source>
        <dbReference type="ARBA" id="ARBA00022450"/>
    </source>
</evidence>
<dbReference type="InterPro" id="IPR036736">
    <property type="entry name" value="ACP-like_sf"/>
</dbReference>
<accession>A0AAD0UCQ7</accession>
<dbReference type="Gene3D" id="3.30.300.30">
    <property type="match status" value="2"/>
</dbReference>
<dbReference type="GO" id="GO:0031177">
    <property type="term" value="F:phosphopantetheine binding"/>
    <property type="evidence" value="ECO:0007669"/>
    <property type="project" value="InterPro"/>
</dbReference>
<organism evidence="9 10">
    <name type="scientific">Herbaspirillum rubrisubalbicans</name>
    <dbReference type="NCBI Taxonomy" id="80842"/>
    <lineage>
        <taxon>Bacteria</taxon>
        <taxon>Pseudomonadati</taxon>
        <taxon>Pseudomonadota</taxon>
        <taxon>Betaproteobacteria</taxon>
        <taxon>Burkholderiales</taxon>
        <taxon>Oxalobacteraceae</taxon>
        <taxon>Herbaspirillum</taxon>
    </lineage>
</organism>
<feature type="region of interest" description="Disordered" evidence="7">
    <location>
        <begin position="1"/>
        <end position="24"/>
    </location>
</feature>
<keyword evidence="6" id="KW-0677">Repeat</keyword>
<feature type="compositionally biased region" description="Pro residues" evidence="7">
    <location>
        <begin position="1542"/>
        <end position="1555"/>
    </location>
</feature>
<dbReference type="Gene3D" id="1.10.1200.10">
    <property type="entry name" value="ACP-like"/>
    <property type="match status" value="1"/>
</dbReference>
<dbReference type="GO" id="GO:0009403">
    <property type="term" value="P:toxin biosynthetic process"/>
    <property type="evidence" value="ECO:0007669"/>
    <property type="project" value="UniProtKB-ARBA"/>
</dbReference>
<evidence type="ECO:0000256" key="6">
    <source>
        <dbReference type="ARBA" id="ARBA00022737"/>
    </source>
</evidence>
<dbReference type="InterPro" id="IPR042099">
    <property type="entry name" value="ANL_N_sf"/>
</dbReference>
<dbReference type="InterPro" id="IPR057737">
    <property type="entry name" value="Condensation_MtbB-like"/>
</dbReference>
<gene>
    <name evidence="9" type="ORF">RC54_11870</name>
</gene>
<evidence type="ECO:0000256" key="4">
    <source>
        <dbReference type="ARBA" id="ARBA00022553"/>
    </source>
</evidence>
<evidence type="ECO:0000256" key="5">
    <source>
        <dbReference type="ARBA" id="ARBA00022598"/>
    </source>
</evidence>
<dbReference type="Gene3D" id="3.30.559.10">
    <property type="entry name" value="Chloramphenicol acetyltransferase-like domain"/>
    <property type="match status" value="1"/>
</dbReference>
<reference evidence="9 10" key="1">
    <citation type="submission" date="2017-11" db="EMBL/GenBank/DDBJ databases">
        <title>Complete genome sequence of Herbaspirillum rubrisubalbicans DSM 11543.</title>
        <authorList>
            <person name="Chen M."/>
            <person name="An Q."/>
        </authorList>
    </citation>
    <scope>NUCLEOTIDE SEQUENCE [LARGE SCALE GENOMIC DNA]</scope>
    <source>
        <strain evidence="9 10">DSM 11543</strain>
    </source>
</reference>
<dbReference type="Pfam" id="PF00550">
    <property type="entry name" value="PP-binding"/>
    <property type="match status" value="1"/>
</dbReference>
<dbReference type="Pfam" id="PF00501">
    <property type="entry name" value="AMP-binding"/>
    <property type="match status" value="1"/>
</dbReference>
<dbReference type="InterPro" id="IPR009081">
    <property type="entry name" value="PP-bd_ACP"/>
</dbReference>
<dbReference type="SUPFAM" id="SSF52777">
    <property type="entry name" value="CoA-dependent acyltransferases"/>
    <property type="match status" value="2"/>
</dbReference>
<evidence type="ECO:0000256" key="7">
    <source>
        <dbReference type="SAM" id="MobiDB-lite"/>
    </source>
</evidence>
<dbReference type="Pfam" id="PF00668">
    <property type="entry name" value="Condensation"/>
    <property type="match status" value="1"/>
</dbReference>
<dbReference type="InterPro" id="IPR001031">
    <property type="entry name" value="Thioesterase"/>
</dbReference>
<comment type="cofactor">
    <cofactor evidence="1">
        <name>pantetheine 4'-phosphate</name>
        <dbReference type="ChEBI" id="CHEBI:47942"/>
    </cofactor>
</comment>
<dbReference type="Gene3D" id="3.40.50.150">
    <property type="entry name" value="Vaccinia Virus protein VP39"/>
    <property type="match status" value="1"/>
</dbReference>
<dbReference type="EMBL" id="CP024996">
    <property type="protein sequence ID" value="AYR24489.1"/>
    <property type="molecule type" value="Genomic_DNA"/>
</dbReference>
<dbReference type="InterPro" id="IPR013217">
    <property type="entry name" value="Methyltransf_12"/>
</dbReference>
<protein>
    <submittedName>
        <fullName evidence="9">Non-ribosomal peptide synthetase</fullName>
    </submittedName>
</protein>